<gene>
    <name evidence="2" type="ORF">G3576_04625</name>
</gene>
<keyword evidence="2" id="KW-0969">Cilium</keyword>
<accession>A0A6M1LFY8</accession>
<organism evidence="2 3">
    <name type="scientific">Falsiroseomonas algicola</name>
    <dbReference type="NCBI Taxonomy" id="2716930"/>
    <lineage>
        <taxon>Bacteria</taxon>
        <taxon>Pseudomonadati</taxon>
        <taxon>Pseudomonadota</taxon>
        <taxon>Alphaproteobacteria</taxon>
        <taxon>Acetobacterales</taxon>
        <taxon>Roseomonadaceae</taxon>
        <taxon>Falsiroseomonas</taxon>
    </lineage>
</organism>
<feature type="transmembrane region" description="Helical" evidence="1">
    <location>
        <begin position="184"/>
        <end position="205"/>
    </location>
</feature>
<dbReference type="RefSeq" id="WP_164693121.1">
    <property type="nucleotide sequence ID" value="NZ_JAAIKB010000001.1"/>
</dbReference>
<reference evidence="2 3" key="1">
    <citation type="submission" date="2020-02" db="EMBL/GenBank/DDBJ databases">
        <authorList>
            <person name="Kim H.M."/>
            <person name="Jeon C.O."/>
        </authorList>
    </citation>
    <scope>NUCLEOTIDE SEQUENCE [LARGE SCALE GENOMIC DNA]</scope>
    <source>
        <strain evidence="2 3">PeD5</strain>
    </source>
</reference>
<feature type="transmembrane region" description="Helical" evidence="1">
    <location>
        <begin position="7"/>
        <end position="27"/>
    </location>
</feature>
<sequence>MTSPTTFLWRMLAFLGAVLLLVVLLAGELAHAFGANILLNSVIAAVLLLGIGWNIRQVLSLTREVEWLESFRNPAMAGTAERAPRLLAPMASMFAQRRSERLTLSAQAMRSVLDGIESRLDESRELSRYATGLLIFLGLLGTFWGLLLTIGSVSDVITNMSVGSGDINQLFNQLKQGLSEPLRGMSIAFSSSMLGLAGALVLGFLDLTAGQAQSRFYVELEDWLASSTRLSSGALGADGEGSMPAYVQALLEQSAENMEELHRAIARGEEGRMQSNQALMTLTERLSILADQMRAAQVLMSRMAESQATLAPTLARMAEATAQGALDEASRGHIRNQELFLARILEEMTQGRMQATSEIRSEIKVLARTIAALAEEPPR</sequence>
<evidence type="ECO:0000313" key="2">
    <source>
        <dbReference type="EMBL" id="NGM19288.1"/>
    </source>
</evidence>
<dbReference type="EMBL" id="JAAIKB010000001">
    <property type="protein sequence ID" value="NGM19288.1"/>
    <property type="molecule type" value="Genomic_DNA"/>
</dbReference>
<feature type="transmembrane region" description="Helical" evidence="1">
    <location>
        <begin position="129"/>
        <end position="150"/>
    </location>
</feature>
<evidence type="ECO:0000256" key="1">
    <source>
        <dbReference type="SAM" id="Phobius"/>
    </source>
</evidence>
<keyword evidence="2" id="KW-0966">Cell projection</keyword>
<proteinExistence type="predicted"/>
<keyword evidence="1" id="KW-1133">Transmembrane helix</keyword>
<keyword evidence="2" id="KW-0282">Flagellum</keyword>
<dbReference type="Proteomes" id="UP000475385">
    <property type="component" value="Unassembled WGS sequence"/>
</dbReference>
<evidence type="ECO:0000313" key="3">
    <source>
        <dbReference type="Proteomes" id="UP000475385"/>
    </source>
</evidence>
<dbReference type="AlphaFoldDB" id="A0A6M1LFY8"/>
<keyword evidence="1" id="KW-0812">Transmembrane</keyword>
<keyword evidence="1" id="KW-0472">Membrane</keyword>
<name>A0A6M1LFY8_9PROT</name>
<reference evidence="2 3" key="2">
    <citation type="submission" date="2020-03" db="EMBL/GenBank/DDBJ databases">
        <title>Roseomonas stagni sp. nov., isolated from pond water in Japan.</title>
        <authorList>
            <person name="Furuhata K."/>
            <person name="Miyamoto H."/>
            <person name="Goto K."/>
        </authorList>
    </citation>
    <scope>NUCLEOTIDE SEQUENCE [LARGE SCALE GENOMIC DNA]</scope>
    <source>
        <strain evidence="2 3">PeD5</strain>
    </source>
</reference>
<feature type="transmembrane region" description="Helical" evidence="1">
    <location>
        <begin position="33"/>
        <end position="53"/>
    </location>
</feature>
<comment type="caution">
    <text evidence="2">The sequence shown here is derived from an EMBL/GenBank/DDBJ whole genome shotgun (WGS) entry which is preliminary data.</text>
</comment>
<keyword evidence="3" id="KW-1185">Reference proteome</keyword>
<protein>
    <submittedName>
        <fullName evidence="2">Flagellar motor protein MotA</fullName>
    </submittedName>
</protein>